<sequence>MSLVETLSAAHPGALGPAPAIPYGRSPSNPRALFVETPASRLAAVEAAEAALANIAAVNAAAAQAAAINAANVEAALADKALASATAATFPATVANGAFFDKAAVAKGVVAHGAIDVSAIQDISLERWLDTHNNNLEGVFLSVIQDKTGYAISWAYGPFVLDIKMSFTGVTGEFGINVPLRGYKKLLDIDGDLITGISAGFAIGVANGHINLYLKRRQVVVELKASAFGSPWEITHVLLALLTWIPTYFNTSL</sequence>
<gene>
    <name evidence="1" type="ORF">BOTBODRAFT_144173</name>
</gene>
<evidence type="ECO:0000313" key="2">
    <source>
        <dbReference type="Proteomes" id="UP000027195"/>
    </source>
</evidence>
<dbReference type="Proteomes" id="UP000027195">
    <property type="component" value="Unassembled WGS sequence"/>
</dbReference>
<organism evidence="1 2">
    <name type="scientific">Botryobasidium botryosum (strain FD-172 SS1)</name>
    <dbReference type="NCBI Taxonomy" id="930990"/>
    <lineage>
        <taxon>Eukaryota</taxon>
        <taxon>Fungi</taxon>
        <taxon>Dikarya</taxon>
        <taxon>Basidiomycota</taxon>
        <taxon>Agaricomycotina</taxon>
        <taxon>Agaricomycetes</taxon>
        <taxon>Cantharellales</taxon>
        <taxon>Botryobasidiaceae</taxon>
        <taxon>Botryobasidium</taxon>
    </lineage>
</organism>
<dbReference type="EMBL" id="KL198024">
    <property type="protein sequence ID" value="KDQ17276.1"/>
    <property type="molecule type" value="Genomic_DNA"/>
</dbReference>
<dbReference type="InParanoid" id="A0A067N0G9"/>
<dbReference type="HOGENOM" id="CLU_091048_0_0_1"/>
<keyword evidence="2" id="KW-1185">Reference proteome</keyword>
<protein>
    <submittedName>
        <fullName evidence="1">Uncharacterized protein</fullName>
    </submittedName>
</protein>
<dbReference type="OrthoDB" id="3177353at2759"/>
<accession>A0A067N0G9</accession>
<dbReference type="AlphaFoldDB" id="A0A067N0G9"/>
<proteinExistence type="predicted"/>
<reference evidence="2" key="1">
    <citation type="journal article" date="2014" name="Proc. Natl. Acad. Sci. U.S.A.">
        <title>Extensive sampling of basidiomycete genomes demonstrates inadequacy of the white-rot/brown-rot paradigm for wood decay fungi.</title>
        <authorList>
            <person name="Riley R."/>
            <person name="Salamov A.A."/>
            <person name="Brown D.W."/>
            <person name="Nagy L.G."/>
            <person name="Floudas D."/>
            <person name="Held B.W."/>
            <person name="Levasseur A."/>
            <person name="Lombard V."/>
            <person name="Morin E."/>
            <person name="Otillar R."/>
            <person name="Lindquist E.A."/>
            <person name="Sun H."/>
            <person name="LaButti K.M."/>
            <person name="Schmutz J."/>
            <person name="Jabbour D."/>
            <person name="Luo H."/>
            <person name="Baker S.E."/>
            <person name="Pisabarro A.G."/>
            <person name="Walton J.D."/>
            <person name="Blanchette R.A."/>
            <person name="Henrissat B."/>
            <person name="Martin F."/>
            <person name="Cullen D."/>
            <person name="Hibbett D.S."/>
            <person name="Grigoriev I.V."/>
        </authorList>
    </citation>
    <scope>NUCLEOTIDE SEQUENCE [LARGE SCALE GENOMIC DNA]</scope>
    <source>
        <strain evidence="2">FD-172 SS1</strain>
    </source>
</reference>
<evidence type="ECO:0000313" key="1">
    <source>
        <dbReference type="EMBL" id="KDQ17276.1"/>
    </source>
</evidence>
<name>A0A067N0G9_BOTB1</name>